<dbReference type="STRING" id="29539.SAMN02745716_2058"/>
<dbReference type="EMBL" id="FNWJ01000002">
    <property type="protein sequence ID" value="SEH15766.1"/>
    <property type="molecule type" value="Genomic_DNA"/>
</dbReference>
<evidence type="ECO:0000313" key="1">
    <source>
        <dbReference type="EMBL" id="SEH15766.1"/>
    </source>
</evidence>
<dbReference type="Proteomes" id="UP000222056">
    <property type="component" value="Unassembled WGS sequence"/>
</dbReference>
<reference evidence="2" key="1">
    <citation type="submission" date="2016-10" db="EMBL/GenBank/DDBJ databases">
        <authorList>
            <person name="Varghese N."/>
            <person name="Submissions S."/>
        </authorList>
    </citation>
    <scope>NUCLEOTIDE SEQUENCE [LARGE SCALE GENOMIC DNA]</scope>
    <source>
        <strain evidence="2">ATCC 35263</strain>
    </source>
</reference>
<sequence length="102" mass="11220">MDALLALLVLAVVMPWILTPLARRAASDRKEGRDGREPEIAGLALGDLEAQRDARLRELAELQIDRQLGKLEPSRADALERALRAELSAVLDAIEAARARTR</sequence>
<gene>
    <name evidence="1" type="ORF">SAMN02745716_2058</name>
</gene>
<dbReference type="AlphaFoldDB" id="A0A1H6FY98"/>
<organism evidence="1 2">
    <name type="scientific">Thermoleophilum album</name>
    <dbReference type="NCBI Taxonomy" id="29539"/>
    <lineage>
        <taxon>Bacteria</taxon>
        <taxon>Bacillati</taxon>
        <taxon>Actinomycetota</taxon>
        <taxon>Thermoleophilia</taxon>
        <taxon>Thermoleophilales</taxon>
        <taxon>Thermoleophilaceae</taxon>
        <taxon>Thermoleophilum</taxon>
    </lineage>
</organism>
<protein>
    <submittedName>
        <fullName evidence="1">Uncharacterized protein</fullName>
    </submittedName>
</protein>
<proteinExistence type="predicted"/>
<accession>A0A1H6FY98</accession>
<evidence type="ECO:0000313" key="2">
    <source>
        <dbReference type="Proteomes" id="UP000222056"/>
    </source>
</evidence>
<name>A0A1H6FY98_THEAL</name>
<keyword evidence="2" id="KW-1185">Reference proteome</keyword>